<gene>
    <name evidence="1" type="ORF">M9458_018990</name>
</gene>
<name>A0ABD0QM61_CIRMR</name>
<dbReference type="AlphaFoldDB" id="A0ABD0QM61"/>
<dbReference type="Proteomes" id="UP001529510">
    <property type="component" value="Unassembled WGS sequence"/>
</dbReference>
<reference evidence="1 2" key="1">
    <citation type="submission" date="2024-05" db="EMBL/GenBank/DDBJ databases">
        <title>Genome sequencing and assembly of Indian major carp, Cirrhinus mrigala (Hamilton, 1822).</title>
        <authorList>
            <person name="Mohindra V."/>
            <person name="Chowdhury L.M."/>
            <person name="Lal K."/>
            <person name="Jena J.K."/>
        </authorList>
    </citation>
    <scope>NUCLEOTIDE SEQUENCE [LARGE SCALE GENOMIC DNA]</scope>
    <source>
        <strain evidence="1">CM1030</strain>
        <tissue evidence="1">Blood</tissue>
    </source>
</reference>
<keyword evidence="2" id="KW-1185">Reference proteome</keyword>
<organism evidence="1 2">
    <name type="scientific">Cirrhinus mrigala</name>
    <name type="common">Mrigala</name>
    <dbReference type="NCBI Taxonomy" id="683832"/>
    <lineage>
        <taxon>Eukaryota</taxon>
        <taxon>Metazoa</taxon>
        <taxon>Chordata</taxon>
        <taxon>Craniata</taxon>
        <taxon>Vertebrata</taxon>
        <taxon>Euteleostomi</taxon>
        <taxon>Actinopterygii</taxon>
        <taxon>Neopterygii</taxon>
        <taxon>Teleostei</taxon>
        <taxon>Ostariophysi</taxon>
        <taxon>Cypriniformes</taxon>
        <taxon>Cyprinidae</taxon>
        <taxon>Labeoninae</taxon>
        <taxon>Labeonini</taxon>
        <taxon>Cirrhinus</taxon>
    </lineage>
</organism>
<feature type="non-terminal residue" evidence="1">
    <location>
        <position position="66"/>
    </location>
</feature>
<dbReference type="EMBL" id="JAMKFB020000008">
    <property type="protein sequence ID" value="KAL0187320.1"/>
    <property type="molecule type" value="Genomic_DNA"/>
</dbReference>
<accession>A0ABD0QM61</accession>
<sequence length="66" mass="8032">GCLAAGVERICWRHWRRRDRRRYPLCPPWPLFPCSTATSKPRWRRNALDAQSWKKPCRKHAWSSER</sequence>
<evidence type="ECO:0000313" key="2">
    <source>
        <dbReference type="Proteomes" id="UP001529510"/>
    </source>
</evidence>
<comment type="caution">
    <text evidence="1">The sequence shown here is derived from an EMBL/GenBank/DDBJ whole genome shotgun (WGS) entry which is preliminary data.</text>
</comment>
<proteinExistence type="predicted"/>
<protein>
    <submittedName>
        <fullName evidence="1">Uncharacterized protein</fullName>
    </submittedName>
</protein>
<feature type="non-terminal residue" evidence="1">
    <location>
        <position position="1"/>
    </location>
</feature>
<evidence type="ECO:0000313" key="1">
    <source>
        <dbReference type="EMBL" id="KAL0187320.1"/>
    </source>
</evidence>